<dbReference type="AlphaFoldDB" id="A0A7M7MD99"/>
<dbReference type="RefSeq" id="XP_022667907.1">
    <property type="nucleotide sequence ID" value="XM_022812172.1"/>
</dbReference>
<sequence length="271" mass="30653">MMNTKQVALGVLVFAISVLFVFAVLFGLYKALSGTQEEPHSSPLLHSIRLDFDPCTETALDSSVCFTLVIFSHTKNENLRGQLAYMYANDTIKREYCFKPMVVVFDGRPNNFITIKIKNEISRPTVLIEKVTPAFLALLRKRNHLYVFVLDSFAPHPRQLSQVVSGQSQIWNCTLRYCSVFERLFSPTACGSHCITTLGSALTGCTLSSIVNDRQAEFFEGWSFSQEVQAALFAALPEGSSVYEFHREHSRGIMVRRMVRHHRISLSYRPG</sequence>
<keyword evidence="1" id="KW-0472">Membrane</keyword>
<accession>A0A7M7MD99</accession>
<name>A0A7M7MD99_VARDE</name>
<evidence type="ECO:0000256" key="1">
    <source>
        <dbReference type="SAM" id="Phobius"/>
    </source>
</evidence>
<evidence type="ECO:0000313" key="2">
    <source>
        <dbReference type="EnsemblMetazoa" id="XP_022667907"/>
    </source>
</evidence>
<keyword evidence="1" id="KW-1133">Transmembrane helix</keyword>
<reference evidence="2" key="1">
    <citation type="submission" date="2021-01" db="UniProtKB">
        <authorList>
            <consortium name="EnsemblMetazoa"/>
        </authorList>
    </citation>
    <scope>IDENTIFICATION</scope>
</reference>
<keyword evidence="1" id="KW-0812">Transmembrane</keyword>
<organism evidence="2 3">
    <name type="scientific">Varroa destructor</name>
    <name type="common">Honeybee mite</name>
    <dbReference type="NCBI Taxonomy" id="109461"/>
    <lineage>
        <taxon>Eukaryota</taxon>
        <taxon>Metazoa</taxon>
        <taxon>Ecdysozoa</taxon>
        <taxon>Arthropoda</taxon>
        <taxon>Chelicerata</taxon>
        <taxon>Arachnida</taxon>
        <taxon>Acari</taxon>
        <taxon>Parasitiformes</taxon>
        <taxon>Mesostigmata</taxon>
        <taxon>Gamasina</taxon>
        <taxon>Dermanyssoidea</taxon>
        <taxon>Varroidae</taxon>
        <taxon>Varroa</taxon>
    </lineage>
</organism>
<protein>
    <submittedName>
        <fullName evidence="2">Uncharacterized protein</fullName>
    </submittedName>
</protein>
<proteinExistence type="predicted"/>
<dbReference type="EnsemblMetazoa" id="XM_022812172">
    <property type="protein sequence ID" value="XP_022667907"/>
    <property type="gene ID" value="LOC111253155"/>
</dbReference>
<evidence type="ECO:0000313" key="3">
    <source>
        <dbReference type="Proteomes" id="UP000594260"/>
    </source>
</evidence>
<dbReference type="Proteomes" id="UP000594260">
    <property type="component" value="Unplaced"/>
</dbReference>
<keyword evidence="3" id="KW-1185">Reference proteome</keyword>
<dbReference type="GeneID" id="111253155"/>
<feature type="transmembrane region" description="Helical" evidence="1">
    <location>
        <begin position="7"/>
        <end position="29"/>
    </location>
</feature>